<dbReference type="OrthoDB" id="5115951at2"/>
<sequence length="250" mass="26856">MIDALGVPQSVLLLGGTSEIGLAIVDRYLDRRPVRVVLAGRPSERLDSAVARLTARATRVDTVDFDAKDLASQQTALQQSFSAGDIDVAIVAFGVLGDQPAPENDPATAAHLATVNFTAAMNVGIILARAMRRQGHGVIVALSSVAAVRPRHSNFIYGATKAGMDAFYRGLADSLDGSGVDVLVVRAGPVRTRMTAHLPDRPLTSSPEAVAAAVTEAVWRRRTVLWTPRSMRIIAWIIRLLPRRLLRKVP</sequence>
<dbReference type="InterPro" id="IPR020904">
    <property type="entry name" value="Sc_DH/Rdtase_CS"/>
</dbReference>
<dbReference type="NCBIfam" id="NF005912">
    <property type="entry name" value="PRK07904.1"/>
    <property type="match status" value="1"/>
</dbReference>
<gene>
    <name evidence="4" type="ORF">SAMN04489712_11999</name>
</gene>
<dbReference type="SMART" id="SM00822">
    <property type="entry name" value="PKS_KR"/>
    <property type="match status" value="1"/>
</dbReference>
<dbReference type="PANTHER" id="PTHR43669">
    <property type="entry name" value="5-KETO-D-GLUCONATE 5-REDUCTASE"/>
    <property type="match status" value="1"/>
</dbReference>
<proteinExistence type="inferred from homology"/>
<evidence type="ECO:0000313" key="4">
    <source>
        <dbReference type="EMBL" id="SEG86509.1"/>
    </source>
</evidence>
<dbReference type="PANTHER" id="PTHR43669:SF6">
    <property type="entry name" value="DECAPRENYLPHOSPHORYL-2-KETO-BETA-D-ERYTHRO-PENTOSE REDUCTASE"/>
    <property type="match status" value="1"/>
</dbReference>
<reference evidence="5" key="1">
    <citation type="submission" date="2016-10" db="EMBL/GenBank/DDBJ databases">
        <authorList>
            <person name="Varghese N."/>
            <person name="Submissions S."/>
        </authorList>
    </citation>
    <scope>NUCLEOTIDE SEQUENCE [LARGE SCALE GENOMIC DNA]</scope>
    <source>
        <strain evidence="5">DSM 43163</strain>
    </source>
</reference>
<dbReference type="CDD" id="cd05233">
    <property type="entry name" value="SDR_c"/>
    <property type="match status" value="1"/>
</dbReference>
<keyword evidence="2" id="KW-0560">Oxidoreductase</keyword>
<dbReference type="InterPro" id="IPR002347">
    <property type="entry name" value="SDR_fam"/>
</dbReference>
<keyword evidence="5" id="KW-1185">Reference proteome</keyword>
<evidence type="ECO:0000259" key="3">
    <source>
        <dbReference type="SMART" id="SM00822"/>
    </source>
</evidence>
<dbReference type="PRINTS" id="PR00081">
    <property type="entry name" value="GDHRDH"/>
</dbReference>
<name>A0A1H6DMP7_9ACTN</name>
<organism evidence="4 5">
    <name type="scientific">Thermomonospora echinospora</name>
    <dbReference type="NCBI Taxonomy" id="1992"/>
    <lineage>
        <taxon>Bacteria</taxon>
        <taxon>Bacillati</taxon>
        <taxon>Actinomycetota</taxon>
        <taxon>Actinomycetes</taxon>
        <taxon>Streptosporangiales</taxon>
        <taxon>Thermomonosporaceae</taxon>
        <taxon>Thermomonospora</taxon>
    </lineage>
</organism>
<comment type="similarity">
    <text evidence="1">Belongs to the short-chain dehydrogenases/reductases (SDR) family.</text>
</comment>
<dbReference type="Pfam" id="PF00106">
    <property type="entry name" value="adh_short"/>
    <property type="match status" value="1"/>
</dbReference>
<accession>A0A1H6DMP7</accession>
<dbReference type="Gene3D" id="3.40.50.720">
    <property type="entry name" value="NAD(P)-binding Rossmann-like Domain"/>
    <property type="match status" value="1"/>
</dbReference>
<dbReference type="AlphaFoldDB" id="A0A1H6DMP7"/>
<evidence type="ECO:0000313" key="5">
    <source>
        <dbReference type="Proteomes" id="UP000236723"/>
    </source>
</evidence>
<dbReference type="PROSITE" id="PS00061">
    <property type="entry name" value="ADH_SHORT"/>
    <property type="match status" value="1"/>
</dbReference>
<dbReference type="RefSeq" id="WP_103942898.1">
    <property type="nucleotide sequence ID" value="NZ_FNVO01000019.1"/>
</dbReference>
<dbReference type="SUPFAM" id="SSF51735">
    <property type="entry name" value="NAD(P)-binding Rossmann-fold domains"/>
    <property type="match status" value="1"/>
</dbReference>
<evidence type="ECO:0000256" key="1">
    <source>
        <dbReference type="ARBA" id="ARBA00006484"/>
    </source>
</evidence>
<dbReference type="InterPro" id="IPR057326">
    <property type="entry name" value="KR_dom"/>
</dbReference>
<dbReference type="EMBL" id="FNVO01000019">
    <property type="protein sequence ID" value="SEG86509.1"/>
    <property type="molecule type" value="Genomic_DNA"/>
</dbReference>
<protein>
    <submittedName>
        <fullName evidence="4">Decaprenylphospho-beta-D-erythro-pentofuranosid-2-ulose 2-reductase</fullName>
    </submittedName>
</protein>
<feature type="domain" description="Ketoreductase" evidence="3">
    <location>
        <begin position="9"/>
        <end position="193"/>
    </location>
</feature>
<dbReference type="InterPro" id="IPR036291">
    <property type="entry name" value="NAD(P)-bd_dom_sf"/>
</dbReference>
<evidence type="ECO:0000256" key="2">
    <source>
        <dbReference type="ARBA" id="ARBA00023002"/>
    </source>
</evidence>
<dbReference type="GO" id="GO:0016491">
    <property type="term" value="F:oxidoreductase activity"/>
    <property type="evidence" value="ECO:0007669"/>
    <property type="project" value="UniProtKB-KW"/>
</dbReference>
<dbReference type="Proteomes" id="UP000236723">
    <property type="component" value="Unassembled WGS sequence"/>
</dbReference>